<keyword evidence="5 9" id="KW-0238">DNA-binding</keyword>
<evidence type="ECO:0000256" key="7">
    <source>
        <dbReference type="ARBA" id="ARBA00023163"/>
    </source>
</evidence>
<dbReference type="InterPro" id="IPR010982">
    <property type="entry name" value="Lambda_DNA-bd_dom_sf"/>
</dbReference>
<evidence type="ECO:0000256" key="11">
    <source>
        <dbReference type="RuleBase" id="RU361194"/>
    </source>
</evidence>
<feature type="compositionally biased region" description="Polar residues" evidence="12">
    <location>
        <begin position="26"/>
        <end position="50"/>
    </location>
</feature>
<feature type="region of interest" description="Disordered" evidence="12">
    <location>
        <begin position="277"/>
        <end position="302"/>
    </location>
</feature>
<feature type="region of interest" description="Disordered" evidence="12">
    <location>
        <begin position="530"/>
        <end position="556"/>
    </location>
</feature>
<dbReference type="GO" id="GO:0005634">
    <property type="term" value="C:nucleus"/>
    <property type="evidence" value="ECO:0007669"/>
    <property type="project" value="UniProtKB-SubCell"/>
</dbReference>
<dbReference type="InterPro" id="IPR000972">
    <property type="entry name" value="TF_octamer"/>
</dbReference>
<feature type="compositionally biased region" description="Polar residues" evidence="12">
    <location>
        <begin position="179"/>
        <end position="191"/>
    </location>
</feature>
<dbReference type="InterPro" id="IPR000327">
    <property type="entry name" value="POU_dom"/>
</dbReference>
<dbReference type="SUPFAM" id="SSF46689">
    <property type="entry name" value="Homeodomain-like"/>
    <property type="match status" value="1"/>
</dbReference>
<dbReference type="AlphaFoldDB" id="A0A8K9UZQ5"/>
<dbReference type="InterPro" id="IPR009057">
    <property type="entry name" value="Homeodomain-like_sf"/>
</dbReference>
<feature type="compositionally biased region" description="Polar residues" evidence="12">
    <location>
        <begin position="441"/>
        <end position="450"/>
    </location>
</feature>
<feature type="compositionally biased region" description="Low complexity" evidence="12">
    <location>
        <begin position="417"/>
        <end position="430"/>
    </location>
</feature>
<evidence type="ECO:0000256" key="8">
    <source>
        <dbReference type="ARBA" id="ARBA00023242"/>
    </source>
</evidence>
<dbReference type="GO" id="GO:0000981">
    <property type="term" value="F:DNA-binding transcription factor activity, RNA polymerase II-specific"/>
    <property type="evidence" value="ECO:0007669"/>
    <property type="project" value="TreeGrafter"/>
</dbReference>
<feature type="domain" description="POU-specific" evidence="14">
    <location>
        <begin position="196"/>
        <end position="270"/>
    </location>
</feature>
<accession>A0A8K9UZQ5</accession>
<dbReference type="SUPFAM" id="SSF47413">
    <property type="entry name" value="lambda repressor-like DNA-binding domains"/>
    <property type="match status" value="1"/>
</dbReference>
<comment type="similarity">
    <text evidence="2">Belongs to the POU transcription factor family. Class-2 subfamily.</text>
</comment>
<dbReference type="PROSITE" id="PS00035">
    <property type="entry name" value="POU_1"/>
    <property type="match status" value="1"/>
</dbReference>
<dbReference type="PANTHER" id="PTHR11636">
    <property type="entry name" value="POU DOMAIN"/>
    <property type="match status" value="1"/>
</dbReference>
<comment type="similarity">
    <text evidence="3">Belongs to the POU transcription factor family. Class-3 subfamily.</text>
</comment>
<evidence type="ECO:0000259" key="14">
    <source>
        <dbReference type="PROSITE" id="PS51179"/>
    </source>
</evidence>
<feature type="domain" description="Homeobox" evidence="13">
    <location>
        <begin position="296"/>
        <end position="356"/>
    </location>
</feature>
<evidence type="ECO:0000256" key="12">
    <source>
        <dbReference type="SAM" id="MobiDB-lite"/>
    </source>
</evidence>
<organism evidence="15 16">
    <name type="scientific">Oncorhynchus mykiss</name>
    <name type="common">Rainbow trout</name>
    <name type="synonym">Salmo gairdneri</name>
    <dbReference type="NCBI Taxonomy" id="8022"/>
    <lineage>
        <taxon>Eukaryota</taxon>
        <taxon>Metazoa</taxon>
        <taxon>Chordata</taxon>
        <taxon>Craniata</taxon>
        <taxon>Vertebrata</taxon>
        <taxon>Euteleostomi</taxon>
        <taxon>Actinopterygii</taxon>
        <taxon>Neopterygii</taxon>
        <taxon>Teleostei</taxon>
        <taxon>Protacanthopterygii</taxon>
        <taxon>Salmoniformes</taxon>
        <taxon>Salmonidae</taxon>
        <taxon>Salmoninae</taxon>
        <taxon>Oncorhynchus</taxon>
    </lineage>
</organism>
<dbReference type="GeneTree" id="ENSGT00940000160115"/>
<dbReference type="PANTHER" id="PTHR11636:SF46">
    <property type="entry name" value="POU DOMAIN, CLASS 2, TRANSCRIPTION FACTOR 2"/>
    <property type="match status" value="1"/>
</dbReference>
<dbReference type="Proteomes" id="UP000694395">
    <property type="component" value="Chromosome 32"/>
</dbReference>
<dbReference type="Gene3D" id="1.10.10.60">
    <property type="entry name" value="Homeodomain-like"/>
    <property type="match status" value="1"/>
</dbReference>
<evidence type="ECO:0000256" key="9">
    <source>
        <dbReference type="PROSITE-ProRule" id="PRU00108"/>
    </source>
</evidence>
<dbReference type="PRINTS" id="PR00028">
    <property type="entry name" value="POUDOMAIN"/>
</dbReference>
<dbReference type="InterPro" id="IPR050255">
    <property type="entry name" value="POU_domain_TF"/>
</dbReference>
<evidence type="ECO:0000256" key="10">
    <source>
        <dbReference type="RuleBase" id="RU000682"/>
    </source>
</evidence>
<evidence type="ECO:0000256" key="3">
    <source>
        <dbReference type="ARBA" id="ARBA00010250"/>
    </source>
</evidence>
<feature type="compositionally biased region" description="Low complexity" evidence="12">
    <location>
        <begin position="277"/>
        <end position="289"/>
    </location>
</feature>
<feature type="compositionally biased region" description="Low complexity" evidence="12">
    <location>
        <begin position="392"/>
        <end position="411"/>
    </location>
</feature>
<keyword evidence="4" id="KW-0217">Developmental protein</keyword>
<dbReference type="FunFam" id="1.10.260.40:FF:000001">
    <property type="entry name" value="POU domain protein"/>
    <property type="match status" value="1"/>
</dbReference>
<evidence type="ECO:0000256" key="2">
    <source>
        <dbReference type="ARBA" id="ARBA00008879"/>
    </source>
</evidence>
<evidence type="ECO:0000313" key="15">
    <source>
        <dbReference type="Ensembl" id="ENSOMYP00000118948.1"/>
    </source>
</evidence>
<keyword evidence="8 9" id="KW-0539">Nucleus</keyword>
<feature type="region of interest" description="Disordered" evidence="12">
    <location>
        <begin position="158"/>
        <end position="200"/>
    </location>
</feature>
<dbReference type="Gene3D" id="1.10.260.40">
    <property type="entry name" value="lambda repressor-like DNA-binding domains"/>
    <property type="match status" value="1"/>
</dbReference>
<feature type="region of interest" description="Disordered" evidence="12">
    <location>
        <begin position="1"/>
        <end position="75"/>
    </location>
</feature>
<sequence>MSKPAEDEKPGTDFPGESTDSERNSPDANDQVQPMKTSPFSLSPSLSNTKSKSEAGPEMTSTHVPPPSQQQTPHPHTQLMLAGSQLAGDIQQLLQLQQLVLMPGHHLQSPQFLLPQAQGQQGQQGLLSTPNLISLPQHQQSQGSLLTTPPRLGLQAQRRHGDGLTSLQRDKSGDGGVTSGASAAPMTSVTSGPHGEEPSDLEELEQFARTFKQRRIKLGFTQGDVGMAMGKLYGNDFSQTTISRFEALNLSFKNMCKLKPLLEKWLNDAETMAIDNMLPSPSSLSSPMMGFEGMTGRRRKKRTSIETNVRVALERNFISNQKPNSEEILLMGKQLNMEKEVIRVWFCNRRQKEKRINPCSATPPLPSQSSLVTHKPPCYNPHMMSSQGLHQAATSLSTTVTSPSPSATCPLTPCPLTPSGSATMSSAPSSVTPPPHSTASNAPPTLSAHSLNAGNTMMGVSTGMNQALISSNPLATMQALAASGGQLPISSLEAGGQMILGGAGVRPSLFLNRHTLLPMASHQACVGLVGGPRGDSPPPRASGMDVNSCSASPCSSPASFCSFSEASPPPLGGAMAE</sequence>
<dbReference type="Pfam" id="PF00157">
    <property type="entry name" value="Pou"/>
    <property type="match status" value="1"/>
</dbReference>
<feature type="region of interest" description="Disordered" evidence="12">
    <location>
        <begin position="356"/>
        <end position="450"/>
    </location>
</feature>
<reference evidence="15" key="2">
    <citation type="submission" date="2025-08" db="UniProtKB">
        <authorList>
            <consortium name="Ensembl"/>
        </authorList>
    </citation>
    <scope>IDENTIFICATION</scope>
</reference>
<comment type="subcellular location">
    <subcellularLocation>
        <location evidence="1 9 10">Nucleus</location>
    </subcellularLocation>
</comment>
<keyword evidence="6 9" id="KW-0371">Homeobox</keyword>
<feature type="compositionally biased region" description="Basic and acidic residues" evidence="12">
    <location>
        <begin position="1"/>
        <end position="11"/>
    </location>
</feature>
<keyword evidence="16" id="KW-1185">Reference proteome</keyword>
<feature type="DNA-binding region" description="Homeobox" evidence="9">
    <location>
        <begin position="298"/>
        <end position="357"/>
    </location>
</feature>
<dbReference type="Pfam" id="PF00046">
    <property type="entry name" value="Homeodomain"/>
    <property type="match status" value="1"/>
</dbReference>
<dbReference type="InterPro" id="IPR001356">
    <property type="entry name" value="HD"/>
</dbReference>
<dbReference type="PROSITE" id="PS50071">
    <property type="entry name" value="HOMEOBOX_2"/>
    <property type="match status" value="1"/>
</dbReference>
<evidence type="ECO:0000259" key="13">
    <source>
        <dbReference type="PROSITE" id="PS50071"/>
    </source>
</evidence>
<dbReference type="PROSITE" id="PS00465">
    <property type="entry name" value="POU_2"/>
    <property type="match status" value="1"/>
</dbReference>
<dbReference type="PROSITE" id="PS51179">
    <property type="entry name" value="POU_3"/>
    <property type="match status" value="1"/>
</dbReference>
<evidence type="ECO:0000313" key="16">
    <source>
        <dbReference type="Proteomes" id="UP000694395"/>
    </source>
</evidence>
<dbReference type="SMART" id="SM00352">
    <property type="entry name" value="POU"/>
    <property type="match status" value="1"/>
</dbReference>
<evidence type="ECO:0000256" key="1">
    <source>
        <dbReference type="ARBA" id="ARBA00004123"/>
    </source>
</evidence>
<dbReference type="GO" id="GO:0000978">
    <property type="term" value="F:RNA polymerase II cis-regulatory region sequence-specific DNA binding"/>
    <property type="evidence" value="ECO:0007669"/>
    <property type="project" value="TreeGrafter"/>
</dbReference>
<dbReference type="FunFam" id="1.10.10.60:FF:000005">
    <property type="entry name" value="POU domain protein"/>
    <property type="match status" value="1"/>
</dbReference>
<protein>
    <recommendedName>
        <fullName evidence="11">POU domain protein</fullName>
    </recommendedName>
</protein>
<dbReference type="PRINTS" id="PR00029">
    <property type="entry name" value="OCTAMER"/>
</dbReference>
<reference evidence="15" key="3">
    <citation type="submission" date="2025-09" db="UniProtKB">
        <authorList>
            <consortium name="Ensembl"/>
        </authorList>
    </citation>
    <scope>IDENTIFICATION</scope>
</reference>
<keyword evidence="7 11" id="KW-0804">Transcription</keyword>
<dbReference type="CDD" id="cd00086">
    <property type="entry name" value="homeodomain"/>
    <property type="match status" value="1"/>
</dbReference>
<dbReference type="SMART" id="SM00389">
    <property type="entry name" value="HOX"/>
    <property type="match status" value="1"/>
</dbReference>
<reference evidence="15" key="1">
    <citation type="submission" date="2020-07" db="EMBL/GenBank/DDBJ databases">
        <title>A long reads based de novo assembly of the rainbow trout Arlee double haploid line genome.</title>
        <authorList>
            <person name="Gao G."/>
            <person name="Palti Y."/>
        </authorList>
    </citation>
    <scope>NUCLEOTIDE SEQUENCE [LARGE SCALE GENOMIC DNA]</scope>
</reference>
<evidence type="ECO:0000256" key="5">
    <source>
        <dbReference type="ARBA" id="ARBA00023125"/>
    </source>
</evidence>
<dbReference type="Ensembl" id="ENSOMYT00000162584.1">
    <property type="protein sequence ID" value="ENSOMYP00000118948.1"/>
    <property type="gene ID" value="ENSOMYG00000026058.2"/>
</dbReference>
<name>A0A8K9UZQ5_ONCMY</name>
<evidence type="ECO:0000256" key="4">
    <source>
        <dbReference type="ARBA" id="ARBA00022473"/>
    </source>
</evidence>
<evidence type="ECO:0000256" key="6">
    <source>
        <dbReference type="ARBA" id="ARBA00023155"/>
    </source>
</evidence>
<proteinExistence type="inferred from homology"/>
<dbReference type="InterPro" id="IPR013847">
    <property type="entry name" value="POU"/>
</dbReference>